<evidence type="ECO:0000313" key="9">
    <source>
        <dbReference type="EMBL" id="KAJ3430298.1"/>
    </source>
</evidence>
<dbReference type="GO" id="GO:0005829">
    <property type="term" value="C:cytosol"/>
    <property type="evidence" value="ECO:0007669"/>
    <property type="project" value="TreeGrafter"/>
</dbReference>
<dbReference type="FunFam" id="3.40.630.10:FF:000015">
    <property type="entry name" value="Aminoacyl-histidine dipeptidase PepD"/>
    <property type="match status" value="1"/>
</dbReference>
<proteinExistence type="predicted"/>
<dbReference type="GO" id="GO:0046872">
    <property type="term" value="F:metal ion binding"/>
    <property type="evidence" value="ECO:0007669"/>
    <property type="project" value="UniProtKB-KW"/>
</dbReference>
<protein>
    <submittedName>
        <fullName evidence="9">Cytosol non-specific dipeptidase</fullName>
    </submittedName>
</protein>
<dbReference type="SUPFAM" id="SSF53187">
    <property type="entry name" value="Zn-dependent exopeptidases"/>
    <property type="match status" value="1"/>
</dbReference>
<dbReference type="PIRSF" id="PIRSF016599">
    <property type="entry name" value="Xaa-His_dipept"/>
    <property type="match status" value="1"/>
</dbReference>
<evidence type="ECO:0000256" key="8">
    <source>
        <dbReference type="ARBA" id="ARBA00023285"/>
    </source>
</evidence>
<evidence type="ECO:0000256" key="2">
    <source>
        <dbReference type="ARBA" id="ARBA00001947"/>
    </source>
</evidence>
<comment type="caution">
    <text evidence="9">The sequence shown here is derived from an EMBL/GenBank/DDBJ whole genome shotgun (WGS) entry which is preliminary data.</text>
</comment>
<dbReference type="GO" id="GO:0070573">
    <property type="term" value="F:metallodipeptidase activity"/>
    <property type="evidence" value="ECO:0007669"/>
    <property type="project" value="TreeGrafter"/>
</dbReference>
<keyword evidence="4" id="KW-0479">Metal-binding</keyword>
<dbReference type="InterPro" id="IPR002933">
    <property type="entry name" value="Peptidase_M20"/>
</dbReference>
<accession>A0AAV7YKJ2</accession>
<dbReference type="Pfam" id="PF01546">
    <property type="entry name" value="Peptidase_M20"/>
    <property type="match status" value="1"/>
</dbReference>
<evidence type="ECO:0000256" key="3">
    <source>
        <dbReference type="ARBA" id="ARBA00022670"/>
    </source>
</evidence>
<gene>
    <name evidence="9" type="ORF">M0812_23301</name>
</gene>
<dbReference type="AlphaFoldDB" id="A0AAV7YKJ2"/>
<evidence type="ECO:0000256" key="7">
    <source>
        <dbReference type="ARBA" id="ARBA00023049"/>
    </source>
</evidence>
<dbReference type="NCBIfam" id="TIGR01893">
    <property type="entry name" value="aa-his-dipept"/>
    <property type="match status" value="1"/>
</dbReference>
<evidence type="ECO:0000256" key="6">
    <source>
        <dbReference type="ARBA" id="ARBA00022833"/>
    </source>
</evidence>
<reference evidence="9" key="1">
    <citation type="submission" date="2022-08" db="EMBL/GenBank/DDBJ databases">
        <title>Novel sulphate-reducing endosymbionts in the free-living metamonad Anaeramoeba.</title>
        <authorList>
            <person name="Jerlstrom-Hultqvist J."/>
            <person name="Cepicka I."/>
            <person name="Gallot-Lavallee L."/>
            <person name="Salas-Leiva D."/>
            <person name="Curtis B.A."/>
            <person name="Zahonova K."/>
            <person name="Pipaliya S."/>
            <person name="Dacks J."/>
            <person name="Roger A.J."/>
        </authorList>
    </citation>
    <scope>NUCLEOTIDE SEQUENCE</scope>
    <source>
        <strain evidence="9">Busselton2</strain>
    </source>
</reference>
<dbReference type="InterPro" id="IPR001160">
    <property type="entry name" value="Peptidase_M20C"/>
</dbReference>
<evidence type="ECO:0000256" key="5">
    <source>
        <dbReference type="ARBA" id="ARBA00022801"/>
    </source>
</evidence>
<keyword evidence="5" id="KW-0378">Hydrolase</keyword>
<dbReference type="EMBL" id="JANTQA010000051">
    <property type="protein sequence ID" value="KAJ3430298.1"/>
    <property type="molecule type" value="Genomic_DNA"/>
</dbReference>
<dbReference type="Proteomes" id="UP001146793">
    <property type="component" value="Unassembled WGS sequence"/>
</dbReference>
<keyword evidence="3" id="KW-0645">Protease</keyword>
<comment type="cofactor">
    <cofactor evidence="1">
        <name>Co(2+)</name>
        <dbReference type="ChEBI" id="CHEBI:48828"/>
    </cofactor>
</comment>
<dbReference type="PANTHER" id="PTHR43501:SF1">
    <property type="entry name" value="CYTOSOL NON-SPECIFIC DIPEPTIDASE"/>
    <property type="match status" value="1"/>
</dbReference>
<evidence type="ECO:0000256" key="1">
    <source>
        <dbReference type="ARBA" id="ARBA00001941"/>
    </source>
</evidence>
<organism evidence="9 10">
    <name type="scientific">Anaeramoeba flamelloides</name>
    <dbReference type="NCBI Taxonomy" id="1746091"/>
    <lineage>
        <taxon>Eukaryota</taxon>
        <taxon>Metamonada</taxon>
        <taxon>Anaeramoebidae</taxon>
        <taxon>Anaeramoeba</taxon>
    </lineage>
</organism>
<evidence type="ECO:0000256" key="4">
    <source>
        <dbReference type="ARBA" id="ARBA00022723"/>
    </source>
</evidence>
<keyword evidence="8" id="KW-0170">Cobalt</keyword>
<sequence length="509" mass="57180">MKPILNHSKELLKTLGEPQGVYSAFLRICEIPHGSGNTKQLANELIEFGKSLGYKPEKDKVGNVLIRKPAYGSKSKSKVICIESHMDMVCTKESNSNFDFLSDPIQCVVEEERYLTANGTSLGADNGLGMAMALDVLANPDLVHGPLEFLFTIDEETTMEGARHIEHFLEAKYLINVDTEDLGYVYVGSAGSIQRTFEKPILREKNRKNETDFVEKKISIKGLKGGHSALEINKEGGNSNKIIAQLLFNEIKLQFKIVDFQGGKPGIQNIIPSFTKTTIIIPKQYSEEFDQNINKNFENILQDYHKIENLKSIKFKVETEKYSKSNSKIKPLTLESTKNVLSLILAIPHGVRKNDLQSGTCSVKSSQCLSVCYFKNNNFMIEILGRSSSVIDLQLMDNIGESIAILSQSKYIKEIEGDFPPWFPQYENNLALDCIKQAHLELFNKEMNVETRHSGLEPSLLLQNYPQMVAISFGPEISGAHSINEKIDMQSVDATHRLFIKTLELLANY</sequence>
<comment type="cofactor">
    <cofactor evidence="2">
        <name>Zn(2+)</name>
        <dbReference type="ChEBI" id="CHEBI:29105"/>
    </cofactor>
</comment>
<dbReference type="PANTHER" id="PTHR43501">
    <property type="entry name" value="CYTOSOL NON-SPECIFIC DIPEPTIDASE"/>
    <property type="match status" value="1"/>
</dbReference>
<keyword evidence="6" id="KW-0862">Zinc</keyword>
<dbReference type="GO" id="GO:0006508">
    <property type="term" value="P:proteolysis"/>
    <property type="evidence" value="ECO:0007669"/>
    <property type="project" value="UniProtKB-KW"/>
</dbReference>
<evidence type="ECO:0000313" key="10">
    <source>
        <dbReference type="Proteomes" id="UP001146793"/>
    </source>
</evidence>
<name>A0AAV7YKJ2_9EUKA</name>
<dbReference type="PRINTS" id="PR00934">
    <property type="entry name" value="XHISDIPTASE"/>
</dbReference>
<keyword evidence="7" id="KW-0482">Metalloprotease</keyword>
<dbReference type="Gene3D" id="3.40.630.10">
    <property type="entry name" value="Zn peptidases"/>
    <property type="match status" value="2"/>
</dbReference>